<evidence type="ECO:0000256" key="1">
    <source>
        <dbReference type="SAM" id="MobiDB-lite"/>
    </source>
</evidence>
<reference evidence="3 4" key="1">
    <citation type="submission" date="2024-01" db="EMBL/GenBank/DDBJ databases">
        <title>Genome assemblies of Stephania.</title>
        <authorList>
            <person name="Yang L."/>
        </authorList>
    </citation>
    <scope>NUCLEOTIDE SEQUENCE [LARGE SCALE GENOMIC DNA]</scope>
    <source>
        <strain evidence="3">YNDBR</strain>
        <tissue evidence="3">Leaf</tissue>
    </source>
</reference>
<protein>
    <submittedName>
        <fullName evidence="3">Uncharacterized protein</fullName>
    </submittedName>
</protein>
<organism evidence="3 4">
    <name type="scientific">Stephania yunnanensis</name>
    <dbReference type="NCBI Taxonomy" id="152371"/>
    <lineage>
        <taxon>Eukaryota</taxon>
        <taxon>Viridiplantae</taxon>
        <taxon>Streptophyta</taxon>
        <taxon>Embryophyta</taxon>
        <taxon>Tracheophyta</taxon>
        <taxon>Spermatophyta</taxon>
        <taxon>Magnoliopsida</taxon>
        <taxon>Ranunculales</taxon>
        <taxon>Menispermaceae</taxon>
        <taxon>Menispermoideae</taxon>
        <taxon>Cissampelideae</taxon>
        <taxon>Stephania</taxon>
    </lineage>
</organism>
<dbReference type="AlphaFoldDB" id="A0AAP0JMD7"/>
<accession>A0AAP0JMD7</accession>
<name>A0AAP0JMD7_9MAGN</name>
<evidence type="ECO:0000313" key="4">
    <source>
        <dbReference type="Proteomes" id="UP001420932"/>
    </source>
</evidence>
<sequence length="89" mass="10352">MGRLRRRKLPPPASQAPSRDDYSKIFYPLVSVAVGGGFCPLAFPMTRSGTSFEVDGVTRYLSRWFERSDRRFTVLYEDKETVDKTRELW</sequence>
<evidence type="ECO:0000256" key="2">
    <source>
        <dbReference type="SAM" id="Phobius"/>
    </source>
</evidence>
<keyword evidence="2" id="KW-0812">Transmembrane</keyword>
<evidence type="ECO:0000313" key="3">
    <source>
        <dbReference type="EMBL" id="KAK9135828.1"/>
    </source>
</evidence>
<keyword evidence="2" id="KW-1133">Transmembrane helix</keyword>
<proteinExistence type="predicted"/>
<comment type="caution">
    <text evidence="3">The sequence shown here is derived from an EMBL/GenBank/DDBJ whole genome shotgun (WGS) entry which is preliminary data.</text>
</comment>
<dbReference type="Proteomes" id="UP001420932">
    <property type="component" value="Unassembled WGS sequence"/>
</dbReference>
<gene>
    <name evidence="3" type="ORF">Syun_015158</name>
</gene>
<dbReference type="EMBL" id="JBBNAF010000006">
    <property type="protein sequence ID" value="KAK9135828.1"/>
    <property type="molecule type" value="Genomic_DNA"/>
</dbReference>
<keyword evidence="2" id="KW-0472">Membrane</keyword>
<keyword evidence="4" id="KW-1185">Reference proteome</keyword>
<feature type="transmembrane region" description="Helical" evidence="2">
    <location>
        <begin position="25"/>
        <end position="43"/>
    </location>
</feature>
<feature type="region of interest" description="Disordered" evidence="1">
    <location>
        <begin position="1"/>
        <end position="20"/>
    </location>
</feature>